<evidence type="ECO:0000256" key="1">
    <source>
        <dbReference type="SAM" id="SignalP"/>
    </source>
</evidence>
<dbReference type="EMBL" id="JNBR01001554">
    <property type="protein sequence ID" value="OQR85926.1"/>
    <property type="molecule type" value="Genomic_DNA"/>
</dbReference>
<organism evidence="2">
    <name type="scientific">Achlya hypogyna</name>
    <name type="common">Oomycete</name>
    <name type="synonym">Protoachlya hypogyna</name>
    <dbReference type="NCBI Taxonomy" id="1202772"/>
    <lineage>
        <taxon>Eukaryota</taxon>
        <taxon>Sar</taxon>
        <taxon>Stramenopiles</taxon>
        <taxon>Oomycota</taxon>
        <taxon>Saprolegniomycetes</taxon>
        <taxon>Saprolegniales</taxon>
        <taxon>Achlyaceae</taxon>
        <taxon>Achlya</taxon>
    </lineage>
</organism>
<accession>A0A0A7CP44</accession>
<proteinExistence type="predicted"/>
<evidence type="ECO:0000313" key="2">
    <source>
        <dbReference type="EMBL" id="AIG56288.1"/>
    </source>
</evidence>
<name>A0A0A7CP44_ACHHY</name>
<reference evidence="2 4" key="1">
    <citation type="journal article" date="2014" name="Genome Biol. Evol.">
        <title>The secreted proteins of Achlya hypogyna and Thraustotheca clavata identify the ancestral oomycete secretome and reveal gene acquisitions by horizontal gene transfer.</title>
        <authorList>
            <person name="Misner I."/>
            <person name="Blouin N."/>
            <person name="Leonard G."/>
            <person name="Richards T.A."/>
            <person name="Lane C.E."/>
        </authorList>
    </citation>
    <scope>NUCLEOTIDE SEQUENCE</scope>
    <source>
        <strain evidence="2 4">ATCC 48635</strain>
    </source>
</reference>
<dbReference type="AlphaFoldDB" id="A0A0A7CP44"/>
<protein>
    <submittedName>
        <fullName evidence="2">Secreted protein</fullName>
    </submittedName>
</protein>
<dbReference type="Proteomes" id="UP000243579">
    <property type="component" value="Unassembled WGS sequence"/>
</dbReference>
<keyword evidence="1" id="KW-0732">Signal</keyword>
<dbReference type="EMBL" id="KM038827">
    <property type="protein sequence ID" value="AIG56288.1"/>
    <property type="molecule type" value="Genomic_DNA"/>
</dbReference>
<evidence type="ECO:0000313" key="3">
    <source>
        <dbReference type="EMBL" id="OQR85926.1"/>
    </source>
</evidence>
<dbReference type="OrthoDB" id="167956at2759"/>
<sequence length="250" mass="24984">MLGPVALAATLVATVVAYTNSTNTTVLPVLDSANATAFNGTAANASAASWGNVILLSNYIANATATAFNGTAVNASAASWGNVILLSNYTANSTAITNVTAAASADATIVFPAGACKPVSVNRDATYCIVGSLCSGSGAAPAGVACPQAGAIATADCHNYLKSYTANGKCVAPVDAVCQKIQTGAWGCVWPGASNWTESTNKTGTNASLIAAKPITTLSPNVTLPTNGSVPTNGSRVLSNDDNTIRFPMM</sequence>
<evidence type="ECO:0000313" key="4">
    <source>
        <dbReference type="Proteomes" id="UP000243579"/>
    </source>
</evidence>
<feature type="signal peptide" evidence="1">
    <location>
        <begin position="1"/>
        <end position="17"/>
    </location>
</feature>
<feature type="chain" id="PRO_5002025998" evidence="1">
    <location>
        <begin position="18"/>
        <end position="250"/>
    </location>
</feature>
<keyword evidence="4" id="KW-1185">Reference proteome</keyword>
<gene>
    <name evidence="3" type="ORF">ACHHYP_11177</name>
</gene>